<organism evidence="1 2">
    <name type="scientific">Tagetes erecta</name>
    <name type="common">African marigold</name>
    <dbReference type="NCBI Taxonomy" id="13708"/>
    <lineage>
        <taxon>Eukaryota</taxon>
        <taxon>Viridiplantae</taxon>
        <taxon>Streptophyta</taxon>
        <taxon>Embryophyta</taxon>
        <taxon>Tracheophyta</taxon>
        <taxon>Spermatophyta</taxon>
        <taxon>Magnoliopsida</taxon>
        <taxon>eudicotyledons</taxon>
        <taxon>Gunneridae</taxon>
        <taxon>Pentapetalae</taxon>
        <taxon>asterids</taxon>
        <taxon>campanulids</taxon>
        <taxon>Asterales</taxon>
        <taxon>Asteraceae</taxon>
        <taxon>Asteroideae</taxon>
        <taxon>Heliantheae alliance</taxon>
        <taxon>Tageteae</taxon>
        <taxon>Tagetes</taxon>
    </lineage>
</organism>
<name>A0AAD8LMB5_TARER</name>
<reference evidence="1" key="1">
    <citation type="journal article" date="2023" name="bioRxiv">
        <title>Improved chromosome-level genome assembly for marigold (Tagetes erecta).</title>
        <authorList>
            <person name="Jiang F."/>
            <person name="Yuan L."/>
            <person name="Wang S."/>
            <person name="Wang H."/>
            <person name="Xu D."/>
            <person name="Wang A."/>
            <person name="Fan W."/>
        </authorList>
    </citation>
    <scope>NUCLEOTIDE SEQUENCE</scope>
    <source>
        <strain evidence="1">WSJ</strain>
        <tissue evidence="1">Leaf</tissue>
    </source>
</reference>
<accession>A0AAD8LMB5</accession>
<dbReference type="EMBL" id="JAUHHV010000001">
    <property type="protein sequence ID" value="KAK1440005.1"/>
    <property type="molecule type" value="Genomic_DNA"/>
</dbReference>
<evidence type="ECO:0000313" key="2">
    <source>
        <dbReference type="Proteomes" id="UP001229421"/>
    </source>
</evidence>
<evidence type="ECO:0000313" key="1">
    <source>
        <dbReference type="EMBL" id="KAK1440005.1"/>
    </source>
</evidence>
<gene>
    <name evidence="1" type="ORF">QVD17_05830</name>
</gene>
<dbReference type="Proteomes" id="UP001229421">
    <property type="component" value="Unassembled WGS sequence"/>
</dbReference>
<protein>
    <submittedName>
        <fullName evidence="1">Uncharacterized protein</fullName>
    </submittedName>
</protein>
<proteinExistence type="predicted"/>
<comment type="caution">
    <text evidence="1">The sequence shown here is derived from an EMBL/GenBank/DDBJ whole genome shotgun (WGS) entry which is preliminary data.</text>
</comment>
<dbReference type="AlphaFoldDB" id="A0AAD8LMB5"/>
<keyword evidence="2" id="KW-1185">Reference proteome</keyword>
<sequence length="83" mass="9167">MCAVTVTVFRVSGRDSGLCNNIWAAETAVLKNNSSAALESKDEEEEEDDEDEIFNILVEIESVQCVSGNWKLIFLLVEGLLIC</sequence>